<evidence type="ECO:0000313" key="1">
    <source>
        <dbReference type="EMBL" id="UYV25243.1"/>
    </source>
</evidence>
<name>A0AA46UGE1_VIBPH</name>
<dbReference type="Proteomes" id="UP001163036">
    <property type="component" value="Chromosome 1"/>
</dbReference>
<protein>
    <submittedName>
        <fullName evidence="1">Sbal_3080 family lipoprotein</fullName>
    </submittedName>
</protein>
<gene>
    <name evidence="1" type="ORF">M5598_09165</name>
</gene>
<reference evidence="1" key="1">
    <citation type="submission" date="2022-05" db="EMBL/GenBank/DDBJ databases">
        <title>Megaplasmid of Vibrio parahaemolyticus.</title>
        <authorList>
            <person name="Strauch E."/>
            <person name="Borowiak M."/>
        </authorList>
    </citation>
    <scope>NUCLEOTIDE SEQUENCE</scope>
    <source>
        <strain evidence="1">16-VB00198</strain>
    </source>
</reference>
<keyword evidence="1" id="KW-0449">Lipoprotein</keyword>
<accession>A0AA46UGE1</accession>
<dbReference type="AlphaFoldDB" id="A0AA46UGE1"/>
<evidence type="ECO:0000313" key="2">
    <source>
        <dbReference type="Proteomes" id="UP001163036"/>
    </source>
</evidence>
<dbReference type="PROSITE" id="PS51257">
    <property type="entry name" value="PROKAR_LIPOPROTEIN"/>
    <property type="match status" value="1"/>
</dbReference>
<organism evidence="1 2">
    <name type="scientific">Vibrio parahaemolyticus</name>
    <dbReference type="NCBI Taxonomy" id="670"/>
    <lineage>
        <taxon>Bacteria</taxon>
        <taxon>Pseudomonadati</taxon>
        <taxon>Pseudomonadota</taxon>
        <taxon>Gammaproteobacteria</taxon>
        <taxon>Vibrionales</taxon>
        <taxon>Vibrionaceae</taxon>
        <taxon>Vibrio</taxon>
    </lineage>
</organism>
<sequence>MPEKQYEKIKMKKIIVLSLASLTLVGCGSPRYMGTPVPETNIKSEIVVVKDNETRSGFQNTIESWLQEHNYSYVVVPDNSKHDLNKLTLEYEGHWGWDLALYLKNAEITAYQGGQRVGEVKFKVPYTANPNKFGDASKRIGFMMDTLFGQMTPEQATQAANASSSTTPN</sequence>
<proteinExistence type="predicted"/>
<dbReference type="EMBL" id="CP097355">
    <property type="protein sequence ID" value="UYV25243.1"/>
    <property type="molecule type" value="Genomic_DNA"/>
</dbReference>
<dbReference type="NCBIfam" id="NF040519">
    <property type="entry name" value="Sbal_3080_fam"/>
    <property type="match status" value="1"/>
</dbReference>